<accession>A0A9P8EG69</accession>
<reference evidence="2" key="2">
    <citation type="submission" date="2021-08" db="EMBL/GenBank/DDBJ databases">
        <authorList>
            <person name="Gostincar C."/>
            <person name="Sun X."/>
            <person name="Song Z."/>
            <person name="Gunde-Cimerman N."/>
        </authorList>
    </citation>
    <scope>NUCLEOTIDE SEQUENCE</scope>
    <source>
        <strain evidence="2">EXF-9911</strain>
    </source>
</reference>
<comment type="caution">
    <text evidence="2">The sequence shown here is derived from an EMBL/GenBank/DDBJ whole genome shotgun (WGS) entry which is preliminary data.</text>
</comment>
<dbReference type="Proteomes" id="UP000779574">
    <property type="component" value="Unassembled WGS sequence"/>
</dbReference>
<evidence type="ECO:0000256" key="1">
    <source>
        <dbReference type="SAM" id="SignalP"/>
    </source>
</evidence>
<organism evidence="2 3">
    <name type="scientific">Aureobasidium melanogenum</name>
    <name type="common">Aureobasidium pullulans var. melanogenum</name>
    <dbReference type="NCBI Taxonomy" id="46634"/>
    <lineage>
        <taxon>Eukaryota</taxon>
        <taxon>Fungi</taxon>
        <taxon>Dikarya</taxon>
        <taxon>Ascomycota</taxon>
        <taxon>Pezizomycotina</taxon>
        <taxon>Dothideomycetes</taxon>
        <taxon>Dothideomycetidae</taxon>
        <taxon>Dothideales</taxon>
        <taxon>Saccotheciaceae</taxon>
        <taxon>Aureobasidium</taxon>
    </lineage>
</organism>
<sequence length="117" mass="11831">MRFTNFAIAAFSLSLATAMPTKRAIVAPGNDGTGNGLIPGVGKTVDGVINAVEDGIAVVVKGDDNSENSKRAIVFPFNNGKGEGVLPDVGDGVDTVINTVEDGVATVVKGEDATNAE</sequence>
<dbReference type="AlphaFoldDB" id="A0A9P8EG69"/>
<feature type="chain" id="PRO_5040331696" evidence="1">
    <location>
        <begin position="19"/>
        <end position="117"/>
    </location>
</feature>
<reference evidence="2" key="1">
    <citation type="journal article" date="2021" name="J Fungi (Basel)">
        <title>Virulence traits and population genomics of the black yeast Aureobasidium melanogenum.</title>
        <authorList>
            <person name="Cernosa A."/>
            <person name="Sun X."/>
            <person name="Gostincar C."/>
            <person name="Fang C."/>
            <person name="Gunde-Cimerman N."/>
            <person name="Song Z."/>
        </authorList>
    </citation>
    <scope>NUCLEOTIDE SEQUENCE</scope>
    <source>
        <strain evidence="2">EXF-9911</strain>
    </source>
</reference>
<proteinExistence type="predicted"/>
<evidence type="ECO:0000313" key="3">
    <source>
        <dbReference type="Proteomes" id="UP000779574"/>
    </source>
</evidence>
<dbReference type="OrthoDB" id="3876911at2759"/>
<keyword evidence="1" id="KW-0732">Signal</keyword>
<dbReference type="EMBL" id="JAHFXF010000323">
    <property type="protein sequence ID" value="KAG9690081.1"/>
    <property type="molecule type" value="Genomic_DNA"/>
</dbReference>
<feature type="signal peptide" evidence="1">
    <location>
        <begin position="1"/>
        <end position="18"/>
    </location>
</feature>
<evidence type="ECO:0000313" key="2">
    <source>
        <dbReference type="EMBL" id="KAG9690081.1"/>
    </source>
</evidence>
<name>A0A9P8EG69_AURME</name>
<gene>
    <name evidence="2" type="ORF">KCU76_g8411</name>
</gene>
<protein>
    <submittedName>
        <fullName evidence="2">Uncharacterized protein</fullName>
    </submittedName>
</protein>
<feature type="non-terminal residue" evidence="2">
    <location>
        <position position="117"/>
    </location>
</feature>